<reference evidence="6 7" key="1">
    <citation type="journal article" date="2011" name="EMBO J.">
        <title>Structural diversity of bacterial flagellar motors.</title>
        <authorList>
            <person name="Chen S."/>
            <person name="Beeby M."/>
            <person name="Murphy G.E."/>
            <person name="Leadbetter J.R."/>
            <person name="Hendrixson D.R."/>
            <person name="Briegel A."/>
            <person name="Li Z."/>
            <person name="Shi J."/>
            <person name="Tocheva E.I."/>
            <person name="Muller A."/>
            <person name="Dobro M.J."/>
            <person name="Jensen G.J."/>
        </authorList>
    </citation>
    <scope>NUCLEOTIDE SEQUENCE [LARGE SCALE GENOMIC DNA]</scope>
    <source>
        <strain evidence="6 7">DSM 6540</strain>
    </source>
</reference>
<evidence type="ECO:0000256" key="2">
    <source>
        <dbReference type="ARBA" id="ARBA00022630"/>
    </source>
</evidence>
<dbReference type="RefSeq" id="WP_004095129.1">
    <property type="nucleotide sequence ID" value="NZ_AFGF01000077.1"/>
</dbReference>
<dbReference type="SUPFAM" id="SSF55103">
    <property type="entry name" value="FAD-linked oxidases, C-terminal domain"/>
    <property type="match status" value="1"/>
</dbReference>
<feature type="domain" description="FAD-binding PCMH-type" evidence="5">
    <location>
        <begin position="44"/>
        <end position="223"/>
    </location>
</feature>
<evidence type="ECO:0000256" key="4">
    <source>
        <dbReference type="ARBA" id="ARBA00023002"/>
    </source>
</evidence>
<evidence type="ECO:0000313" key="7">
    <source>
        <dbReference type="Proteomes" id="UP000003240"/>
    </source>
</evidence>
<dbReference type="InterPro" id="IPR051914">
    <property type="entry name" value="FAD-linked_OxidoTrans_Type4"/>
</dbReference>
<dbReference type="PROSITE" id="PS51387">
    <property type="entry name" value="FAD_PCMH"/>
    <property type="match status" value="1"/>
</dbReference>
<accession>F7NIL4</accession>
<proteinExistence type="predicted"/>
<dbReference type="Gene3D" id="3.30.70.2740">
    <property type="match status" value="1"/>
</dbReference>
<dbReference type="InterPro" id="IPR016166">
    <property type="entry name" value="FAD-bd_PCMH"/>
</dbReference>
<dbReference type="InterPro" id="IPR004113">
    <property type="entry name" value="FAD-bd_oxidored_4_C"/>
</dbReference>
<keyword evidence="7" id="KW-1185">Reference proteome</keyword>
<dbReference type="EMBL" id="AFGF01000077">
    <property type="protein sequence ID" value="EGO64118.1"/>
    <property type="molecule type" value="Genomic_DNA"/>
</dbReference>
<dbReference type="Proteomes" id="UP000003240">
    <property type="component" value="Unassembled WGS sequence"/>
</dbReference>
<dbReference type="PANTHER" id="PTHR42934:SF2">
    <property type="entry name" value="GLYCOLATE OXIDASE SUBUNIT GLCD"/>
    <property type="match status" value="1"/>
</dbReference>
<dbReference type="OrthoDB" id="9767256at2"/>
<keyword evidence="2" id="KW-0285">Flavoprotein</keyword>
<sequence length="467" mass="51441">MAKYNSLTPEIIATLTKIVGSKYVISDPEKMDPYSRDEETDPRYQHMPEIVLLPETAEQIAEIVKLANKELVPVVARGGGTGLAAAAVPLYGGIVISTERMNRVLEINTDSMYMVVQPGVRTDDVQKAAREKGLFYAGDPCSGDSCFIGGNVATNAGGNRAIKYGTTRHQVYGMKIVSPQGKILNLGGRLEKSTTGYALDQLFMGSEGTLGIATEITLKLKPMPHNVIDLLAIFPDIDSAIGIVTKVIKAGITPTCVEFMDNGTIRSVEKFLNEKLPESERGHYIIIQVEGKDEDDLDDKSVLLDELCMANKALSVLVADPQKIWHSRKAFLEAARAESLIQSKEDMVVPVDQIANLMNQAATLSAKYNMVTRIASHAGDGNVHFHVLKGDMPDDQWDKTLEEFQKQIYTLVYQLGGKLSGEHGIGYKRRKLMEQYTPPEELEMMRAIKKALDPNLILNPGKIFEMP</sequence>
<dbReference type="GO" id="GO:0016491">
    <property type="term" value="F:oxidoreductase activity"/>
    <property type="evidence" value="ECO:0007669"/>
    <property type="project" value="UniProtKB-KW"/>
</dbReference>
<dbReference type="Pfam" id="PF02913">
    <property type="entry name" value="FAD-oxidase_C"/>
    <property type="match status" value="1"/>
</dbReference>
<dbReference type="STRING" id="1009370.ALO_09584"/>
<dbReference type="GO" id="GO:0071949">
    <property type="term" value="F:FAD binding"/>
    <property type="evidence" value="ECO:0007669"/>
    <property type="project" value="InterPro"/>
</dbReference>
<dbReference type="Pfam" id="PF01565">
    <property type="entry name" value="FAD_binding_4"/>
    <property type="match status" value="1"/>
</dbReference>
<evidence type="ECO:0000313" key="6">
    <source>
        <dbReference type="EMBL" id="EGO64118.1"/>
    </source>
</evidence>
<dbReference type="Gene3D" id="1.10.45.10">
    <property type="entry name" value="Vanillyl-alcohol Oxidase, Chain A, domain 4"/>
    <property type="match status" value="1"/>
</dbReference>
<dbReference type="SUPFAM" id="SSF56176">
    <property type="entry name" value="FAD-binding/transporter-associated domain-like"/>
    <property type="match status" value="1"/>
</dbReference>
<dbReference type="InterPro" id="IPR036318">
    <property type="entry name" value="FAD-bd_PCMH-like_sf"/>
</dbReference>
<protein>
    <submittedName>
        <fullName evidence="6">FAD linked oxidase domain protein</fullName>
    </submittedName>
</protein>
<dbReference type="Gene3D" id="3.30.465.10">
    <property type="match status" value="1"/>
</dbReference>
<dbReference type="eggNOG" id="COG0277">
    <property type="taxonomic scope" value="Bacteria"/>
</dbReference>
<keyword evidence="4" id="KW-0560">Oxidoreductase</keyword>
<name>F7NIL4_9FIRM</name>
<dbReference type="InterPro" id="IPR016164">
    <property type="entry name" value="FAD-linked_Oxase-like_C"/>
</dbReference>
<evidence type="ECO:0000256" key="1">
    <source>
        <dbReference type="ARBA" id="ARBA00001974"/>
    </source>
</evidence>
<dbReference type="InterPro" id="IPR006094">
    <property type="entry name" value="Oxid_FAD_bind_N"/>
</dbReference>
<dbReference type="FunFam" id="1.10.45.10:FF:000001">
    <property type="entry name" value="D-lactate dehydrogenase mitochondrial"/>
    <property type="match status" value="1"/>
</dbReference>
<organism evidence="6 7">
    <name type="scientific">Acetonema longum DSM 6540</name>
    <dbReference type="NCBI Taxonomy" id="1009370"/>
    <lineage>
        <taxon>Bacteria</taxon>
        <taxon>Bacillati</taxon>
        <taxon>Bacillota</taxon>
        <taxon>Negativicutes</taxon>
        <taxon>Acetonemataceae</taxon>
        <taxon>Acetonema</taxon>
    </lineage>
</organism>
<dbReference type="AlphaFoldDB" id="F7NIL4"/>
<keyword evidence="3" id="KW-0274">FAD</keyword>
<dbReference type="PANTHER" id="PTHR42934">
    <property type="entry name" value="GLYCOLATE OXIDASE SUBUNIT GLCD"/>
    <property type="match status" value="1"/>
</dbReference>
<comment type="caution">
    <text evidence="6">The sequence shown here is derived from an EMBL/GenBank/DDBJ whole genome shotgun (WGS) entry which is preliminary data.</text>
</comment>
<evidence type="ECO:0000256" key="3">
    <source>
        <dbReference type="ARBA" id="ARBA00022827"/>
    </source>
</evidence>
<comment type="cofactor">
    <cofactor evidence="1">
        <name>FAD</name>
        <dbReference type="ChEBI" id="CHEBI:57692"/>
    </cofactor>
</comment>
<dbReference type="InterPro" id="IPR016171">
    <property type="entry name" value="Vanillyl_alc_oxidase_C-sub2"/>
</dbReference>
<dbReference type="InterPro" id="IPR016169">
    <property type="entry name" value="FAD-bd_PCMH_sub2"/>
</dbReference>
<evidence type="ECO:0000259" key="5">
    <source>
        <dbReference type="PROSITE" id="PS51387"/>
    </source>
</evidence>
<gene>
    <name evidence="6" type="ORF">ALO_09584</name>
</gene>